<evidence type="ECO:0000313" key="6">
    <source>
        <dbReference type="Proteomes" id="UP000427769"/>
    </source>
</evidence>
<dbReference type="SMART" id="SM00116">
    <property type="entry name" value="CBS"/>
    <property type="match status" value="2"/>
</dbReference>
<name>A0A5K7Z5R0_9BACT</name>
<dbReference type="SUPFAM" id="SSF51206">
    <property type="entry name" value="cAMP-binding domain-like"/>
    <property type="match status" value="2"/>
</dbReference>
<keyword evidence="6" id="KW-1185">Reference proteome</keyword>
<dbReference type="KEGG" id="dwd:DSCW_12010"/>
<evidence type="ECO:0000259" key="4">
    <source>
        <dbReference type="PROSITE" id="PS51371"/>
    </source>
</evidence>
<dbReference type="Proteomes" id="UP000427769">
    <property type="component" value="Chromosome"/>
</dbReference>
<dbReference type="PANTHER" id="PTHR43080:SF2">
    <property type="entry name" value="CBS DOMAIN-CONTAINING PROTEIN"/>
    <property type="match status" value="1"/>
</dbReference>
<dbReference type="Pfam" id="PF10335">
    <property type="entry name" value="DUF294_C"/>
    <property type="match status" value="1"/>
</dbReference>
<dbReference type="InterPro" id="IPR000644">
    <property type="entry name" value="CBS_dom"/>
</dbReference>
<dbReference type="SUPFAM" id="SSF54631">
    <property type="entry name" value="CBS-domain pair"/>
    <property type="match status" value="1"/>
</dbReference>
<evidence type="ECO:0000256" key="2">
    <source>
        <dbReference type="PROSITE-ProRule" id="PRU00703"/>
    </source>
</evidence>
<dbReference type="RefSeq" id="WP_155302861.1">
    <property type="nucleotide sequence ID" value="NZ_AP021875.1"/>
</dbReference>
<accession>A0A5K7Z5R0</accession>
<keyword evidence="5" id="KW-0808">Transferase</keyword>
<proteinExistence type="predicted"/>
<dbReference type="Pfam" id="PF00027">
    <property type="entry name" value="cNMP_binding"/>
    <property type="match status" value="2"/>
</dbReference>
<dbReference type="Pfam" id="PF03445">
    <property type="entry name" value="DUF294"/>
    <property type="match status" value="1"/>
</dbReference>
<evidence type="ECO:0000259" key="3">
    <source>
        <dbReference type="PROSITE" id="PS50042"/>
    </source>
</evidence>
<dbReference type="Gene3D" id="2.60.120.10">
    <property type="entry name" value="Jelly Rolls"/>
    <property type="match status" value="2"/>
</dbReference>
<feature type="domain" description="Cyclic nucleotide-binding" evidence="3">
    <location>
        <begin position="14"/>
        <end position="109"/>
    </location>
</feature>
<sequence length="776" mass="88446">MKQGIFRFLSSMPHFSFLTKEEMDRIVSESELVKLPRGHLVAEQDKTKVENVLVIMRGQLSLYQDEQGKPELTGYIKQGEVFGGITVMLNSGISLRTAKADTEVHCISIPSTVIMDTCTQNKAFYEYFLANFSHNIFDKSLDAITRVVQARLFLSGIDPFSFLPEEEIDNAARSLSTISHRRGTVLFVQGKTRVGYLYILKKGAAERYYEEKGEKRLREYLAEGDIYGGISMLLNDGISLRTIEVVEDSVFHILPSQVFLDICKRYSAFSDFFSDTFGKRMLSRSYAAIIAKTLRPEEDSLQFFNQPLSQIYSRNPLFCDADTSIRDAAATMARAKSSYAFIRSKKPEQVGIVTEEDFTRKVIARGYPIEKPVGTIMSAPLKTISEKAMVFEAMMAMMEQNFQHVGVVDSNDRVVGMLSNKDILAYQGQSPLFLLREIKIASGIDQITEKYRQLPGLVRSLIHSGATANNVTHFITTVSDSILNKLMAMTLDELGPPPLPFVFMIMGSEGRQEQTLKTDQDNAIVYRDPEPAMAQKAEDYFHQFGTIACTLLNQVGYDFCTGGVMAKNPQWCQPLSQWKLYFQDWIHAAEAEDLLQASIFFDFRHGYGEESLISELRQHLFRSLEGWSGFFRHMTENALQFKPPLGFFRNFVVESKGRHRNALDIKSAMTPIVDFARIYALKNGIEETNTLARLDQLRLRKVLSSQEYEEMEKAYSFLMQLRFVRQITAVMDEAAKPDNYINPKKLTHIEQTMLKEIFKRVEKFQAKMNFEFIGIA</sequence>
<evidence type="ECO:0000256" key="1">
    <source>
        <dbReference type="ARBA" id="ARBA00023122"/>
    </source>
</evidence>
<dbReference type="AlphaFoldDB" id="A0A5K7Z5R0"/>
<dbReference type="GO" id="GO:0008773">
    <property type="term" value="F:[protein-PII] uridylyltransferase activity"/>
    <property type="evidence" value="ECO:0007669"/>
    <property type="project" value="InterPro"/>
</dbReference>
<feature type="domain" description="CBS" evidence="4">
    <location>
        <begin position="377"/>
        <end position="434"/>
    </location>
</feature>
<dbReference type="CDD" id="cd05401">
    <property type="entry name" value="NT_GlnE_GlnD_like"/>
    <property type="match status" value="1"/>
</dbReference>
<feature type="domain" description="CBS" evidence="4">
    <location>
        <begin position="312"/>
        <end position="369"/>
    </location>
</feature>
<dbReference type="InterPro" id="IPR014710">
    <property type="entry name" value="RmlC-like_jellyroll"/>
</dbReference>
<evidence type="ECO:0000313" key="5">
    <source>
        <dbReference type="EMBL" id="BBO73784.1"/>
    </source>
</evidence>
<dbReference type="InterPro" id="IPR018490">
    <property type="entry name" value="cNMP-bd_dom_sf"/>
</dbReference>
<dbReference type="Pfam" id="PF00571">
    <property type="entry name" value="CBS"/>
    <property type="match status" value="2"/>
</dbReference>
<organism evidence="5 6">
    <name type="scientific">Desulfosarcina widdelii</name>
    <dbReference type="NCBI Taxonomy" id="947919"/>
    <lineage>
        <taxon>Bacteria</taxon>
        <taxon>Pseudomonadati</taxon>
        <taxon>Thermodesulfobacteriota</taxon>
        <taxon>Desulfobacteria</taxon>
        <taxon>Desulfobacterales</taxon>
        <taxon>Desulfosarcinaceae</taxon>
        <taxon>Desulfosarcina</taxon>
    </lineage>
</organism>
<feature type="domain" description="Cyclic nucleotide-binding" evidence="3">
    <location>
        <begin position="159"/>
        <end position="262"/>
    </location>
</feature>
<dbReference type="PROSITE" id="PS51371">
    <property type="entry name" value="CBS"/>
    <property type="match status" value="2"/>
</dbReference>
<dbReference type="PANTHER" id="PTHR43080">
    <property type="entry name" value="CBS DOMAIN-CONTAINING PROTEIN CBSX3, MITOCHONDRIAL"/>
    <property type="match status" value="1"/>
</dbReference>
<protein>
    <submittedName>
        <fullName evidence="5">Nucleotidyltransferase family protein</fullName>
    </submittedName>
</protein>
<dbReference type="InterPro" id="IPR051257">
    <property type="entry name" value="Diverse_CBS-Domain"/>
</dbReference>
<dbReference type="InterPro" id="IPR000595">
    <property type="entry name" value="cNMP-bd_dom"/>
</dbReference>
<dbReference type="InterPro" id="IPR046342">
    <property type="entry name" value="CBS_dom_sf"/>
</dbReference>
<reference evidence="5 6" key="1">
    <citation type="submission" date="2019-11" db="EMBL/GenBank/DDBJ databases">
        <title>Comparative genomics of hydrocarbon-degrading Desulfosarcina strains.</title>
        <authorList>
            <person name="Watanabe M."/>
            <person name="Kojima H."/>
            <person name="Fukui M."/>
        </authorList>
    </citation>
    <scope>NUCLEOTIDE SEQUENCE [LARGE SCALE GENOMIC DNA]</scope>
    <source>
        <strain evidence="5 6">PP31</strain>
    </source>
</reference>
<dbReference type="PROSITE" id="PS50042">
    <property type="entry name" value="CNMP_BINDING_3"/>
    <property type="match status" value="2"/>
</dbReference>
<gene>
    <name evidence="5" type="ORF">DSCW_12010</name>
</gene>
<dbReference type="InterPro" id="IPR018821">
    <property type="entry name" value="DUF294_put_nucleoTrafse_sb-bd"/>
</dbReference>
<dbReference type="OrthoDB" id="9808528at2"/>
<dbReference type="SMART" id="SM00100">
    <property type="entry name" value="cNMP"/>
    <property type="match status" value="2"/>
</dbReference>
<keyword evidence="1 2" id="KW-0129">CBS domain</keyword>
<dbReference type="Gene3D" id="3.10.580.10">
    <property type="entry name" value="CBS-domain"/>
    <property type="match status" value="1"/>
</dbReference>
<dbReference type="InterPro" id="IPR005105">
    <property type="entry name" value="GlnD_Uridyltrans_N"/>
</dbReference>
<dbReference type="EMBL" id="AP021875">
    <property type="protein sequence ID" value="BBO73784.1"/>
    <property type="molecule type" value="Genomic_DNA"/>
</dbReference>